<dbReference type="GO" id="GO:0005524">
    <property type="term" value="F:ATP binding"/>
    <property type="evidence" value="ECO:0007669"/>
    <property type="project" value="UniProtKB-UniRule"/>
</dbReference>
<dbReference type="UniPathway" id="UPA00391"/>
<evidence type="ECO:0000256" key="10">
    <source>
        <dbReference type="HAMAP-Rule" id="MF_01633"/>
    </source>
</evidence>
<dbReference type="PANTHER" id="PTHR42914:SF1">
    <property type="entry name" value="7-CYANO-7-DEAZAGUANINE SYNTHASE"/>
    <property type="match status" value="1"/>
</dbReference>
<evidence type="ECO:0000256" key="1">
    <source>
        <dbReference type="ARBA" id="ARBA00005061"/>
    </source>
</evidence>
<dbReference type="GO" id="GO:0008270">
    <property type="term" value="F:zinc ion binding"/>
    <property type="evidence" value="ECO:0007669"/>
    <property type="project" value="UniProtKB-UniRule"/>
</dbReference>
<gene>
    <name evidence="10" type="primary">queC</name>
    <name evidence="11" type="ORF">A2Y62_19100</name>
</gene>
<dbReference type="PIRSF" id="PIRSF006293">
    <property type="entry name" value="ExsB"/>
    <property type="match status" value="1"/>
</dbReference>
<feature type="binding site" evidence="10">
    <location>
        <position position="209"/>
    </location>
    <ligand>
        <name>Zn(2+)</name>
        <dbReference type="ChEBI" id="CHEBI:29105"/>
    </ligand>
</feature>
<feature type="binding site" evidence="10">
    <location>
        <position position="203"/>
    </location>
    <ligand>
        <name>Zn(2+)</name>
        <dbReference type="ChEBI" id="CHEBI:29105"/>
    </ligand>
</feature>
<comment type="caution">
    <text evidence="11">The sequence shown here is derived from an EMBL/GenBank/DDBJ whole genome shotgun (WGS) entry which is preliminary data.</text>
</comment>
<keyword evidence="6 10" id="KW-0067">ATP-binding</keyword>
<comment type="pathway">
    <text evidence="1 10">Purine metabolism; 7-cyano-7-deazaguanine biosynthesis.</text>
</comment>
<dbReference type="STRING" id="1817863.A2Y62_19100"/>
<dbReference type="InterPro" id="IPR014729">
    <property type="entry name" value="Rossmann-like_a/b/a_fold"/>
</dbReference>
<keyword evidence="10" id="KW-0671">Queuosine biosynthesis</keyword>
<comment type="cofactor">
    <cofactor evidence="10">
        <name>Zn(2+)</name>
        <dbReference type="ChEBI" id="CHEBI:29105"/>
    </cofactor>
    <text evidence="10">Binds 1 zinc ion per subunit.</text>
</comment>
<reference evidence="11 12" key="1">
    <citation type="journal article" date="2016" name="Nat. Commun.">
        <title>Thousands of microbial genomes shed light on interconnected biogeochemical processes in an aquifer system.</title>
        <authorList>
            <person name="Anantharaman K."/>
            <person name="Brown C.T."/>
            <person name="Hug L.A."/>
            <person name="Sharon I."/>
            <person name="Castelle C.J."/>
            <person name="Probst A.J."/>
            <person name="Thomas B.C."/>
            <person name="Singh A."/>
            <person name="Wilkins M.J."/>
            <person name="Karaoz U."/>
            <person name="Brodie E.L."/>
            <person name="Williams K.H."/>
            <person name="Hubbard S.S."/>
            <person name="Banfield J.F."/>
        </authorList>
    </citation>
    <scope>NUCLEOTIDE SEQUENCE [LARGE SCALE GENOMIC DNA]</scope>
</reference>
<evidence type="ECO:0000256" key="4">
    <source>
        <dbReference type="ARBA" id="ARBA00022741"/>
    </source>
</evidence>
<dbReference type="NCBIfam" id="TIGR00364">
    <property type="entry name" value="7-cyano-7-deazaguanine synthase QueC"/>
    <property type="match status" value="1"/>
</dbReference>
<dbReference type="HAMAP" id="MF_01633">
    <property type="entry name" value="QueC"/>
    <property type="match status" value="1"/>
</dbReference>
<accession>A0A1F5VR68</accession>
<dbReference type="EC" id="6.3.4.20" evidence="8 10"/>
<dbReference type="Gene3D" id="3.40.50.620">
    <property type="entry name" value="HUPs"/>
    <property type="match status" value="1"/>
</dbReference>
<evidence type="ECO:0000256" key="7">
    <source>
        <dbReference type="ARBA" id="ARBA00037993"/>
    </source>
</evidence>
<keyword evidence="4 10" id="KW-0547">Nucleotide-binding</keyword>
<dbReference type="EMBL" id="MFGW01000100">
    <property type="protein sequence ID" value="OGF65925.1"/>
    <property type="molecule type" value="Genomic_DNA"/>
</dbReference>
<evidence type="ECO:0000256" key="3">
    <source>
        <dbReference type="ARBA" id="ARBA00022723"/>
    </source>
</evidence>
<keyword evidence="5 10" id="KW-0862">Zinc</keyword>
<dbReference type="AlphaFoldDB" id="A0A1F5VR68"/>
<dbReference type="Pfam" id="PF06508">
    <property type="entry name" value="QueC"/>
    <property type="match status" value="1"/>
</dbReference>
<sequence>MEEKKAIILLSGGIDSATCLALAIEQHYEPFCLSVLYKQRHAVELEAAKRIAAFFNVKEHKILTLDLSAIGGSALTSSLEVPKDRIIEHSEEIPKTYVPARNTIFLALALAWAEVMEAGDIFIGTNAVDFSGYPDCRPGFIKKFEELANIATKAAVENKIHFRIHAPLVHLTKSAIITLAIKKGVNLSLTHSCYDPTVKGIACGRCDSCLLRLKGFKEAGLEDPAVYFEY</sequence>
<comment type="similarity">
    <text evidence="7 10">Belongs to the QueC family.</text>
</comment>
<dbReference type="InterPro" id="IPR018317">
    <property type="entry name" value="QueC"/>
</dbReference>
<evidence type="ECO:0000256" key="2">
    <source>
        <dbReference type="ARBA" id="ARBA00022598"/>
    </source>
</evidence>
<evidence type="ECO:0000256" key="5">
    <source>
        <dbReference type="ARBA" id="ARBA00022833"/>
    </source>
</evidence>
<feature type="binding site" evidence="10">
    <location>
        <position position="206"/>
    </location>
    <ligand>
        <name>Zn(2+)</name>
        <dbReference type="ChEBI" id="CHEBI:29105"/>
    </ligand>
</feature>
<comment type="function">
    <text evidence="10">Catalyzes the ATP-dependent conversion of 7-carboxy-7-deazaguanine (CDG) to 7-cyano-7-deazaguanine (preQ(0)).</text>
</comment>
<feature type="binding site" evidence="10">
    <location>
        <begin position="10"/>
        <end position="20"/>
    </location>
    <ligand>
        <name>ATP</name>
        <dbReference type="ChEBI" id="CHEBI:30616"/>
    </ligand>
</feature>
<dbReference type="PANTHER" id="PTHR42914">
    <property type="entry name" value="7-CYANO-7-DEAZAGUANINE SYNTHASE"/>
    <property type="match status" value="1"/>
</dbReference>
<name>A0A1F5VR68_9BACT</name>
<dbReference type="SUPFAM" id="SSF52402">
    <property type="entry name" value="Adenine nucleotide alpha hydrolases-like"/>
    <property type="match status" value="1"/>
</dbReference>
<evidence type="ECO:0000313" key="12">
    <source>
        <dbReference type="Proteomes" id="UP000178943"/>
    </source>
</evidence>
<evidence type="ECO:0000313" key="11">
    <source>
        <dbReference type="EMBL" id="OGF65925.1"/>
    </source>
</evidence>
<evidence type="ECO:0000256" key="8">
    <source>
        <dbReference type="ARBA" id="ARBA00039149"/>
    </source>
</evidence>
<keyword evidence="2 10" id="KW-0436">Ligase</keyword>
<dbReference type="GO" id="GO:0016879">
    <property type="term" value="F:ligase activity, forming carbon-nitrogen bonds"/>
    <property type="evidence" value="ECO:0007669"/>
    <property type="project" value="UniProtKB-UniRule"/>
</dbReference>
<comment type="catalytic activity">
    <reaction evidence="9 10">
        <text>7-carboxy-7-carbaguanine + NH4(+) + 2 ATP = 7-cyano-7-carbaguanine + 2 AMP + 2 diphosphate + 2 H(+)</text>
        <dbReference type="Rhea" id="RHEA:27982"/>
        <dbReference type="ChEBI" id="CHEBI:15378"/>
        <dbReference type="ChEBI" id="CHEBI:28938"/>
        <dbReference type="ChEBI" id="CHEBI:30616"/>
        <dbReference type="ChEBI" id="CHEBI:33019"/>
        <dbReference type="ChEBI" id="CHEBI:45075"/>
        <dbReference type="ChEBI" id="CHEBI:61036"/>
        <dbReference type="ChEBI" id="CHEBI:456215"/>
        <dbReference type="EC" id="6.3.4.20"/>
    </reaction>
</comment>
<dbReference type="Proteomes" id="UP000178943">
    <property type="component" value="Unassembled WGS sequence"/>
</dbReference>
<dbReference type="CDD" id="cd01995">
    <property type="entry name" value="QueC-like"/>
    <property type="match status" value="1"/>
</dbReference>
<dbReference type="GO" id="GO:0008616">
    <property type="term" value="P:tRNA queuosine(34) biosynthetic process"/>
    <property type="evidence" value="ECO:0007669"/>
    <property type="project" value="UniProtKB-UniRule"/>
</dbReference>
<evidence type="ECO:0000256" key="6">
    <source>
        <dbReference type="ARBA" id="ARBA00022840"/>
    </source>
</evidence>
<proteinExistence type="inferred from homology"/>
<evidence type="ECO:0000256" key="9">
    <source>
        <dbReference type="ARBA" id="ARBA00047890"/>
    </source>
</evidence>
<protein>
    <recommendedName>
        <fullName evidence="8 10">7-cyano-7-deazaguanine synthase</fullName>
        <ecNumber evidence="8 10">6.3.4.20</ecNumber>
    </recommendedName>
    <alternativeName>
        <fullName evidence="10">7-cyano-7-carbaguanine synthase</fullName>
    </alternativeName>
    <alternativeName>
        <fullName evidence="10">PreQ(0) synthase</fullName>
    </alternativeName>
    <alternativeName>
        <fullName evidence="10">Queuosine biosynthesis protein QueC</fullName>
    </alternativeName>
</protein>
<organism evidence="11 12">
    <name type="scientific">Candidatus Fischerbacteria bacterium RBG_13_37_8</name>
    <dbReference type="NCBI Taxonomy" id="1817863"/>
    <lineage>
        <taxon>Bacteria</taxon>
        <taxon>Candidatus Fischeribacteriota</taxon>
    </lineage>
</organism>
<feature type="binding site" evidence="10">
    <location>
        <position position="193"/>
    </location>
    <ligand>
        <name>Zn(2+)</name>
        <dbReference type="ChEBI" id="CHEBI:29105"/>
    </ligand>
</feature>
<keyword evidence="3 10" id="KW-0479">Metal-binding</keyword>